<dbReference type="Pfam" id="PF00226">
    <property type="entry name" value="DnaJ"/>
    <property type="match status" value="1"/>
</dbReference>
<comment type="caution">
    <text evidence="3">The sequence shown here is derived from an EMBL/GenBank/DDBJ whole genome shotgun (WGS) entry which is preliminary data.</text>
</comment>
<dbReference type="SUPFAM" id="SSF46565">
    <property type="entry name" value="Chaperone J-domain"/>
    <property type="match status" value="1"/>
</dbReference>
<dbReference type="InterPro" id="IPR036869">
    <property type="entry name" value="J_dom_sf"/>
</dbReference>
<evidence type="ECO:0000313" key="3">
    <source>
        <dbReference type="EMBL" id="RUS80056.1"/>
    </source>
</evidence>
<evidence type="ECO:0000313" key="4">
    <source>
        <dbReference type="Proteomes" id="UP000271974"/>
    </source>
</evidence>
<dbReference type="STRING" id="188477.A0A433TER4"/>
<evidence type="ECO:0000256" key="1">
    <source>
        <dbReference type="SAM" id="SignalP"/>
    </source>
</evidence>
<dbReference type="Gene3D" id="1.10.287.110">
    <property type="entry name" value="DnaJ domain"/>
    <property type="match status" value="1"/>
</dbReference>
<dbReference type="EMBL" id="RQTK01000413">
    <property type="protein sequence ID" value="RUS80056.1"/>
    <property type="molecule type" value="Genomic_DNA"/>
</dbReference>
<sequence length="179" mass="20626">MDRFIGLALILTSVLTFSFAADDLYDVLGVSRSSSARQIKQAYKQLAKEWHPDKNKDPEATDKFTKINEAYETLSDPEKRADYDRFGYTSAQDQRQRRAPQGFRSFDGFFDGFGPFGFGGREAASMDKFLVTLQHYETKLHPNSHQNPCFVYTYSDFCFNCMRIEPVIFKFMSDLENIG</sequence>
<name>A0A433TER4_ELYCH</name>
<dbReference type="Proteomes" id="UP000271974">
    <property type="component" value="Unassembled WGS sequence"/>
</dbReference>
<dbReference type="InterPro" id="IPR018253">
    <property type="entry name" value="DnaJ_domain_CS"/>
</dbReference>
<dbReference type="AlphaFoldDB" id="A0A433TER4"/>
<accession>A0A433TER4</accession>
<gene>
    <name evidence="3" type="ORF">EGW08_012173</name>
</gene>
<reference evidence="3 4" key="1">
    <citation type="submission" date="2019-01" db="EMBL/GenBank/DDBJ databases">
        <title>A draft genome assembly of the solar-powered sea slug Elysia chlorotica.</title>
        <authorList>
            <person name="Cai H."/>
            <person name="Li Q."/>
            <person name="Fang X."/>
            <person name="Li J."/>
            <person name="Curtis N.E."/>
            <person name="Altenburger A."/>
            <person name="Shibata T."/>
            <person name="Feng M."/>
            <person name="Maeda T."/>
            <person name="Schwartz J.A."/>
            <person name="Shigenobu S."/>
            <person name="Lundholm N."/>
            <person name="Nishiyama T."/>
            <person name="Yang H."/>
            <person name="Hasebe M."/>
            <person name="Li S."/>
            <person name="Pierce S.K."/>
            <person name="Wang J."/>
        </authorList>
    </citation>
    <scope>NUCLEOTIDE SEQUENCE [LARGE SCALE GENOMIC DNA]</scope>
    <source>
        <strain evidence="3">EC2010</strain>
        <tissue evidence="3">Whole organism of an adult</tissue>
    </source>
</reference>
<feature type="signal peptide" evidence="1">
    <location>
        <begin position="1"/>
        <end position="20"/>
    </location>
</feature>
<dbReference type="PRINTS" id="PR00625">
    <property type="entry name" value="JDOMAIN"/>
</dbReference>
<dbReference type="OrthoDB" id="10065037at2759"/>
<dbReference type="PANTHER" id="PTHR44303">
    <property type="entry name" value="DNAJ HOMOLOG SUBFAMILY C MEMBER 16"/>
    <property type="match status" value="1"/>
</dbReference>
<protein>
    <recommendedName>
        <fullName evidence="2">J domain-containing protein</fullName>
    </recommendedName>
</protein>
<proteinExistence type="predicted"/>
<keyword evidence="4" id="KW-1185">Reference proteome</keyword>
<dbReference type="CDD" id="cd06257">
    <property type="entry name" value="DnaJ"/>
    <property type="match status" value="1"/>
</dbReference>
<dbReference type="PANTHER" id="PTHR44303:SF2">
    <property type="entry name" value="DNAJ HOMOLOG SUBFAMILY C MEMBER 16"/>
    <property type="match status" value="1"/>
</dbReference>
<dbReference type="PROSITE" id="PS50076">
    <property type="entry name" value="DNAJ_2"/>
    <property type="match status" value="1"/>
</dbReference>
<dbReference type="SMART" id="SM00271">
    <property type="entry name" value="DnaJ"/>
    <property type="match status" value="1"/>
</dbReference>
<organism evidence="3 4">
    <name type="scientific">Elysia chlorotica</name>
    <name type="common">Eastern emerald elysia</name>
    <name type="synonym">Sea slug</name>
    <dbReference type="NCBI Taxonomy" id="188477"/>
    <lineage>
        <taxon>Eukaryota</taxon>
        <taxon>Metazoa</taxon>
        <taxon>Spiralia</taxon>
        <taxon>Lophotrochozoa</taxon>
        <taxon>Mollusca</taxon>
        <taxon>Gastropoda</taxon>
        <taxon>Heterobranchia</taxon>
        <taxon>Euthyneura</taxon>
        <taxon>Panpulmonata</taxon>
        <taxon>Sacoglossa</taxon>
        <taxon>Placobranchoidea</taxon>
        <taxon>Plakobranchidae</taxon>
        <taxon>Elysia</taxon>
    </lineage>
</organism>
<dbReference type="InterPro" id="IPR001623">
    <property type="entry name" value="DnaJ_domain"/>
</dbReference>
<dbReference type="InterPro" id="IPR052448">
    <property type="entry name" value="DnaJ_C16_autophagy_reg"/>
</dbReference>
<feature type="chain" id="PRO_5019217205" description="J domain-containing protein" evidence="1">
    <location>
        <begin position="21"/>
        <end position="179"/>
    </location>
</feature>
<feature type="non-terminal residue" evidence="3">
    <location>
        <position position="179"/>
    </location>
</feature>
<keyword evidence="1" id="KW-0732">Signal</keyword>
<dbReference type="PROSITE" id="PS00636">
    <property type="entry name" value="DNAJ_1"/>
    <property type="match status" value="1"/>
</dbReference>
<feature type="domain" description="J" evidence="2">
    <location>
        <begin position="23"/>
        <end position="87"/>
    </location>
</feature>
<evidence type="ECO:0000259" key="2">
    <source>
        <dbReference type="PROSITE" id="PS50076"/>
    </source>
</evidence>